<evidence type="ECO:0000313" key="1">
    <source>
        <dbReference type="EMBL" id="PNR95593.1"/>
    </source>
</evidence>
<reference evidence="1 2" key="1">
    <citation type="submission" date="2013-12" db="EMBL/GenBank/DDBJ databases">
        <title>Comparative genomics of Petrotoga isolates.</title>
        <authorList>
            <person name="Nesbo C.L."/>
            <person name="Charchuk R."/>
            <person name="Chow K."/>
        </authorList>
    </citation>
    <scope>NUCLEOTIDE SEQUENCE [LARGE SCALE GENOMIC DNA]</scope>
    <source>
        <strain evidence="1 2">DSM 13574</strain>
    </source>
</reference>
<gene>
    <name evidence="1" type="ORF">X929_07985</name>
</gene>
<organism evidence="1 2">
    <name type="scientific">Petrotoga olearia DSM 13574</name>
    <dbReference type="NCBI Taxonomy" id="1122955"/>
    <lineage>
        <taxon>Bacteria</taxon>
        <taxon>Thermotogati</taxon>
        <taxon>Thermotogota</taxon>
        <taxon>Thermotogae</taxon>
        <taxon>Petrotogales</taxon>
        <taxon>Petrotogaceae</taxon>
        <taxon>Petrotoga</taxon>
    </lineage>
</organism>
<accession>A0A2K1NYI1</accession>
<evidence type="ECO:0000313" key="2">
    <source>
        <dbReference type="Proteomes" id="UP000236434"/>
    </source>
</evidence>
<protein>
    <submittedName>
        <fullName evidence="1">Uncharacterized protein</fullName>
    </submittedName>
</protein>
<comment type="caution">
    <text evidence="1">The sequence shown here is derived from an EMBL/GenBank/DDBJ whole genome shotgun (WGS) entry which is preliminary data.</text>
</comment>
<dbReference type="Proteomes" id="UP000236434">
    <property type="component" value="Unassembled WGS sequence"/>
</dbReference>
<name>A0A2K1NYI1_9BACT</name>
<sequence length="45" mass="4979">MQKSFLKRTLILRILGILRGEPLNGQGWVAGRRGANITEGTITKN</sequence>
<dbReference type="AlphaFoldDB" id="A0A2K1NYI1"/>
<proteinExistence type="predicted"/>
<dbReference type="EMBL" id="AZRL01000021">
    <property type="protein sequence ID" value="PNR95593.1"/>
    <property type="molecule type" value="Genomic_DNA"/>
</dbReference>